<evidence type="ECO:0000313" key="2">
    <source>
        <dbReference type="EMBL" id="CAI4043395.1"/>
    </source>
</evidence>
<sequence>MFFYRNPLLIEEELEDVRELISLNDELISQYPDKKDDAIEFNLAFLKERENELIDELNEANKHFNIDVFDIVIKKENPNDIPSLNELADVSNSLQELIYSSALAYKGPVNKGARIPMDIKNATTLGVSAAEEGSLRLYIRTNPIKEEPQTRFVTLVKTALDNLNILLSCGTNEELIKKQSQRLGPETISKYKKFMGKISGAGVDLTLFDKIKPENYETQKIARTFASDVYKFIVETQTPSEEILEIEGVLGVINIFQHTFTIQKSEDDKRLVVKFDKDLTSIIKNRLEKTVKIEVKITKNYHNLEDRDTDERTDLLRFID</sequence>
<accession>A0ABM9HVN1</accession>
<name>A0ABM9HVN1_9VIRU</name>
<organism evidence="2 3">
    <name type="scientific">uncultured archaeal virus</name>
    <dbReference type="NCBI Taxonomy" id="1960247"/>
    <lineage>
        <taxon>Viruses</taxon>
        <taxon>environmental samples</taxon>
    </lineage>
</organism>
<reference evidence="2" key="1">
    <citation type="submission" date="2022-10" db="EMBL/GenBank/DDBJ databases">
        <authorList>
            <person name="Bize A."/>
        </authorList>
    </citation>
    <scope>NUCLEOTIDE SEQUENCE [LARGE SCALE GENOMIC DNA]</scope>
</reference>
<evidence type="ECO:0000313" key="3">
    <source>
        <dbReference type="Proteomes" id="UP001531446"/>
    </source>
</evidence>
<evidence type="ECO:0000256" key="1">
    <source>
        <dbReference type="SAM" id="Coils"/>
    </source>
</evidence>
<keyword evidence="1" id="KW-0175">Coiled coil</keyword>
<feature type="coiled-coil region" evidence="1">
    <location>
        <begin position="10"/>
        <end position="67"/>
    </location>
</feature>
<protein>
    <submittedName>
        <fullName evidence="2">Uncharacterized protein</fullName>
    </submittedName>
</protein>
<dbReference type="Proteomes" id="UP001531446">
    <property type="component" value="Segment"/>
</dbReference>
<gene>
    <name evidence="2" type="ORF">CTG158_LOCUS31</name>
</gene>
<proteinExistence type="predicted"/>
<keyword evidence="3" id="KW-1185">Reference proteome</keyword>
<dbReference type="EMBL" id="OX365879">
    <property type="protein sequence ID" value="CAI4043395.1"/>
    <property type="molecule type" value="Genomic_DNA"/>
</dbReference>